<organism evidence="2 3">
    <name type="scientific">Acidithiobacillus ferridurans</name>
    <dbReference type="NCBI Taxonomy" id="1232575"/>
    <lineage>
        <taxon>Bacteria</taxon>
        <taxon>Pseudomonadati</taxon>
        <taxon>Pseudomonadota</taxon>
        <taxon>Acidithiobacillia</taxon>
        <taxon>Acidithiobacillales</taxon>
        <taxon>Acidithiobacillaceae</taxon>
        <taxon>Acidithiobacillus</taxon>
    </lineage>
</organism>
<comment type="caution">
    <text evidence="2">The sequence shown here is derived from an EMBL/GenBank/DDBJ whole genome shotgun (WGS) entry which is preliminary data.</text>
</comment>
<evidence type="ECO:0000313" key="2">
    <source>
        <dbReference type="EMBL" id="MBU2723917.1"/>
    </source>
</evidence>
<dbReference type="RefSeq" id="WP_215890692.1">
    <property type="nucleotide sequence ID" value="NZ_JABBHS010000361.1"/>
</dbReference>
<sequence>MNIDLGHFQSLPEGLFARCARAPGGTIALQRLGDAFRPMTAAAFVGHVRARARGLLHLGVRRGERVILMAPNSVDWAIMDFAILSVGAITVPLYPTFSPREIHFVLGDSGAGLMLLEGA</sequence>
<dbReference type="SUPFAM" id="SSF56801">
    <property type="entry name" value="Acetyl-CoA synthetase-like"/>
    <property type="match status" value="1"/>
</dbReference>
<accession>A0A8X8KC62</accession>
<dbReference type="GO" id="GO:0016874">
    <property type="term" value="F:ligase activity"/>
    <property type="evidence" value="ECO:0007669"/>
    <property type="project" value="UniProtKB-KW"/>
</dbReference>
<feature type="domain" description="AMP-dependent synthetase/ligase" evidence="1">
    <location>
        <begin position="17"/>
        <end position="115"/>
    </location>
</feature>
<evidence type="ECO:0000313" key="3">
    <source>
        <dbReference type="Proteomes" id="UP000887300"/>
    </source>
</evidence>
<dbReference type="Gene3D" id="3.40.50.12780">
    <property type="entry name" value="N-terminal domain of ligase-like"/>
    <property type="match status" value="1"/>
</dbReference>
<keyword evidence="2" id="KW-0436">Ligase</keyword>
<proteinExistence type="predicted"/>
<dbReference type="InterPro" id="IPR000873">
    <property type="entry name" value="AMP-dep_synth/lig_dom"/>
</dbReference>
<dbReference type="EMBL" id="JABBHS010000361">
    <property type="protein sequence ID" value="MBU2723917.1"/>
    <property type="molecule type" value="Genomic_DNA"/>
</dbReference>
<dbReference type="InterPro" id="IPR050237">
    <property type="entry name" value="ATP-dep_AMP-bd_enzyme"/>
</dbReference>
<dbReference type="InterPro" id="IPR042099">
    <property type="entry name" value="ANL_N_sf"/>
</dbReference>
<dbReference type="AlphaFoldDB" id="A0A8X8KC62"/>
<gene>
    <name evidence="2" type="ORF">HF568_12045</name>
</gene>
<dbReference type="PANTHER" id="PTHR43767">
    <property type="entry name" value="LONG-CHAIN-FATTY-ACID--COA LIGASE"/>
    <property type="match status" value="1"/>
</dbReference>
<feature type="non-terminal residue" evidence="2">
    <location>
        <position position="119"/>
    </location>
</feature>
<dbReference type="Proteomes" id="UP000887300">
    <property type="component" value="Unassembled WGS sequence"/>
</dbReference>
<evidence type="ECO:0000259" key="1">
    <source>
        <dbReference type="Pfam" id="PF00501"/>
    </source>
</evidence>
<protein>
    <submittedName>
        <fullName evidence="2">Long-chain fatty acid--CoA ligase</fullName>
    </submittedName>
</protein>
<reference evidence="2" key="1">
    <citation type="journal article" date="2021" name="ISME J.">
        <title>Genomic evolution of the class Acidithiobacillia: deep-branching Proteobacteria living in extreme acidic conditions.</title>
        <authorList>
            <person name="Moya-Beltran A."/>
            <person name="Beard S."/>
            <person name="Rojas-Villalobos C."/>
            <person name="Issotta F."/>
            <person name="Gallardo Y."/>
            <person name="Ulloa R."/>
            <person name="Giaveno A."/>
            <person name="Degli Esposti M."/>
            <person name="Johnson D.B."/>
            <person name="Quatrini R."/>
        </authorList>
    </citation>
    <scope>NUCLEOTIDE SEQUENCE</scope>
    <source>
        <strain evidence="2">DSM 583</strain>
    </source>
</reference>
<dbReference type="PANTHER" id="PTHR43767:SF12">
    <property type="entry name" value="AMP-DEPENDENT SYNTHETASE AND LIGASE"/>
    <property type="match status" value="1"/>
</dbReference>
<dbReference type="Pfam" id="PF00501">
    <property type="entry name" value="AMP-binding"/>
    <property type="match status" value="1"/>
</dbReference>
<name>A0A8X8KC62_ACIFI</name>